<feature type="domain" description="Bacterial Pleckstrin homology" evidence="2">
    <location>
        <begin position="353"/>
        <end position="451"/>
    </location>
</feature>
<dbReference type="Pfam" id="PF19124">
    <property type="entry name" value="DUF5808"/>
    <property type="match status" value="1"/>
</dbReference>
<feature type="transmembrane region" description="Helical" evidence="1">
    <location>
        <begin position="211"/>
        <end position="235"/>
    </location>
</feature>
<keyword evidence="1" id="KW-1133">Transmembrane helix</keyword>
<evidence type="ECO:0000313" key="4">
    <source>
        <dbReference type="EMBL" id="WYJ76445.1"/>
    </source>
</evidence>
<feature type="transmembrane region" description="Helical" evidence="1">
    <location>
        <begin position="140"/>
        <end position="158"/>
    </location>
</feature>
<feature type="transmembrane region" description="Helical" evidence="1">
    <location>
        <begin position="241"/>
        <end position="263"/>
    </location>
</feature>
<feature type="transmembrane region" description="Helical" evidence="1">
    <location>
        <begin position="164"/>
        <end position="190"/>
    </location>
</feature>
<feature type="transmembrane region" description="Helical" evidence="1">
    <location>
        <begin position="322"/>
        <end position="345"/>
    </location>
</feature>
<accession>A0ABZ2SN73</accession>
<proteinExistence type="predicted"/>
<evidence type="ECO:0000256" key="1">
    <source>
        <dbReference type="SAM" id="Phobius"/>
    </source>
</evidence>
<organism evidence="4 5">
    <name type="scientific">Candidatus Enterococcus lowellii</name>
    <dbReference type="NCBI Taxonomy" id="2230877"/>
    <lineage>
        <taxon>Bacteria</taxon>
        <taxon>Bacillati</taxon>
        <taxon>Bacillota</taxon>
        <taxon>Bacilli</taxon>
        <taxon>Lactobacillales</taxon>
        <taxon>Enterococcaceae</taxon>
        <taxon>Enterococcus</taxon>
    </lineage>
</organism>
<gene>
    <name evidence="4" type="ORF">DOK78_001077</name>
</gene>
<dbReference type="InterPro" id="IPR027783">
    <property type="entry name" value="Bacterial_PH-related"/>
</dbReference>
<protein>
    <recommendedName>
        <fullName evidence="6">Bacterial Pleckstrin homology domain-containing protein</fullName>
    </recommendedName>
</protein>
<keyword evidence="5" id="KW-1185">Reference proteome</keyword>
<feature type="transmembrane region" description="Helical" evidence="1">
    <location>
        <begin position="57"/>
        <end position="76"/>
    </location>
</feature>
<evidence type="ECO:0000259" key="2">
    <source>
        <dbReference type="Pfam" id="PF10882"/>
    </source>
</evidence>
<dbReference type="Proteomes" id="UP000664701">
    <property type="component" value="Chromosome"/>
</dbReference>
<dbReference type="RefSeq" id="WP_207941448.1">
    <property type="nucleotide sequence ID" value="NZ_CP147251.1"/>
</dbReference>
<name>A0ABZ2SN73_9ENTE</name>
<dbReference type="EMBL" id="CP147251">
    <property type="protein sequence ID" value="WYJ76445.1"/>
    <property type="molecule type" value="Genomic_DNA"/>
</dbReference>
<evidence type="ECO:0008006" key="6">
    <source>
        <dbReference type="Google" id="ProtNLM"/>
    </source>
</evidence>
<dbReference type="InterPro" id="IPR043831">
    <property type="entry name" value="DUF5808"/>
</dbReference>
<keyword evidence="1" id="KW-0472">Membrane</keyword>
<evidence type="ECO:0000313" key="5">
    <source>
        <dbReference type="Proteomes" id="UP000664701"/>
    </source>
</evidence>
<sequence>MSYMFIGILILVNIIQACTLRLSGTPHNQVILENTMSTEYLAAPQIRNLAQEYKNRLMQIAAGFSFLSIGLLFISYESIFLTFFWILLFSSMIALFFCKVHYVRKMQELLIANDWLMPVKPILVDTQLILVKNQKMVSGWWLLPPLLVWILGSIYSVLSRFEASWLMIILSGVFLFLSFGSWLIVGKLPVRALTDNRSINQQYNDLTKHHWSLMMVSISWVLIPLLFIPAISLSVAPALEMILLAFFFLLIISWTIFSFWYLYSLRKKQDQLLAQVPSYRYLGDDQYWRFGVYYNPNDPRLFIPSRMGMNMGLNLGRPVGKLLMGLTGIIIVVAFVVTLVPAYLYDFTANPFQYEQTATNIELKAPFVTTSDIPLDTIEKVELLEKLPNNITKLYGSATNNYAAGKFTVDGKAATLYVDHQTKQILHIVTPTRDYYYTNKQPQKTADAYQQLQRVMEQ</sequence>
<keyword evidence="1" id="KW-0812">Transmembrane</keyword>
<feature type="transmembrane region" description="Helical" evidence="1">
    <location>
        <begin position="82"/>
        <end position="102"/>
    </location>
</feature>
<feature type="domain" description="DUF5808" evidence="3">
    <location>
        <begin position="296"/>
        <end position="321"/>
    </location>
</feature>
<reference evidence="4 5" key="1">
    <citation type="submission" date="2024-03" db="EMBL/GenBank/DDBJ databases">
        <title>The Genome Sequence of Enterococcus sp. DIV2402.</title>
        <authorList>
            <consortium name="The Broad Institute Genomics Platform"/>
            <consortium name="The Broad Institute Microbial Omics Core"/>
            <consortium name="The Broad Institute Genomic Center for Infectious Diseases"/>
            <person name="Earl A."/>
            <person name="Manson A."/>
            <person name="Gilmore M."/>
            <person name="Schwartman J."/>
            <person name="Shea T."/>
            <person name="Abouelleil A."/>
            <person name="Cao P."/>
            <person name="Chapman S."/>
            <person name="Cusick C."/>
            <person name="Young S."/>
            <person name="Neafsey D."/>
            <person name="Nusbaum C."/>
            <person name="Birren B."/>
        </authorList>
    </citation>
    <scope>NUCLEOTIDE SEQUENCE [LARGE SCALE GENOMIC DNA]</scope>
    <source>
        <strain evidence="4 5">DIV2402</strain>
    </source>
</reference>
<evidence type="ECO:0000259" key="3">
    <source>
        <dbReference type="Pfam" id="PF19124"/>
    </source>
</evidence>
<dbReference type="Pfam" id="PF10882">
    <property type="entry name" value="bPH_5"/>
    <property type="match status" value="1"/>
</dbReference>